<dbReference type="InterPro" id="IPR044063">
    <property type="entry name" value="ZF_RING_GID"/>
</dbReference>
<proteinExistence type="predicted"/>
<dbReference type="AlphaFoldDB" id="T1K4I1"/>
<keyword evidence="2" id="KW-0963">Cytoplasm</keyword>
<evidence type="ECO:0008006" key="11">
    <source>
        <dbReference type="Google" id="ProtNLM"/>
    </source>
</evidence>
<dbReference type="InterPro" id="IPR045098">
    <property type="entry name" value="Fyv10_fam"/>
</dbReference>
<dbReference type="SUPFAM" id="SSF57850">
    <property type="entry name" value="RING/U-box"/>
    <property type="match status" value="1"/>
</dbReference>
<dbReference type="OrthoDB" id="1933281at2759"/>
<keyword evidence="3" id="KW-0479">Metal-binding</keyword>
<gene>
    <name evidence="9" type="primary">107360763</name>
</gene>
<feature type="domain" description="RING-Gid-type" evidence="8">
    <location>
        <begin position="339"/>
        <end position="380"/>
    </location>
</feature>
<dbReference type="SMART" id="SM00668">
    <property type="entry name" value="CTLH"/>
    <property type="match status" value="1"/>
</dbReference>
<dbReference type="Pfam" id="PF13445">
    <property type="entry name" value="zf-RING_UBOX"/>
    <property type="match status" value="1"/>
</dbReference>
<accession>T1K4I1</accession>
<evidence type="ECO:0000313" key="10">
    <source>
        <dbReference type="Proteomes" id="UP000015104"/>
    </source>
</evidence>
<keyword evidence="5" id="KW-0862">Zinc</keyword>
<evidence type="ECO:0000256" key="2">
    <source>
        <dbReference type="ARBA" id="ARBA00022490"/>
    </source>
</evidence>
<dbReference type="PROSITE" id="PS50897">
    <property type="entry name" value="CTLH"/>
    <property type="match status" value="1"/>
</dbReference>
<feature type="domain" description="CTLH" evidence="7">
    <location>
        <begin position="155"/>
        <end position="212"/>
    </location>
</feature>
<dbReference type="Pfam" id="PF10607">
    <property type="entry name" value="CTLH"/>
    <property type="match status" value="1"/>
</dbReference>
<evidence type="ECO:0000256" key="5">
    <source>
        <dbReference type="ARBA" id="ARBA00022833"/>
    </source>
</evidence>
<keyword evidence="4 6" id="KW-0863">Zinc-finger</keyword>
<dbReference type="GO" id="GO:0008270">
    <property type="term" value="F:zinc ion binding"/>
    <property type="evidence" value="ECO:0007669"/>
    <property type="project" value="UniProtKB-KW"/>
</dbReference>
<dbReference type="SMART" id="SM00757">
    <property type="entry name" value="CRA"/>
    <property type="match status" value="1"/>
</dbReference>
<dbReference type="GO" id="GO:0005737">
    <property type="term" value="C:cytoplasm"/>
    <property type="evidence" value="ECO:0007669"/>
    <property type="project" value="UniProtKB-SubCell"/>
</dbReference>
<organism evidence="9 10">
    <name type="scientific">Tetranychus urticae</name>
    <name type="common">Two-spotted spider mite</name>
    <dbReference type="NCBI Taxonomy" id="32264"/>
    <lineage>
        <taxon>Eukaryota</taxon>
        <taxon>Metazoa</taxon>
        <taxon>Ecdysozoa</taxon>
        <taxon>Arthropoda</taxon>
        <taxon>Chelicerata</taxon>
        <taxon>Arachnida</taxon>
        <taxon>Acari</taxon>
        <taxon>Acariformes</taxon>
        <taxon>Trombidiformes</taxon>
        <taxon>Prostigmata</taxon>
        <taxon>Eleutherengona</taxon>
        <taxon>Raphignathae</taxon>
        <taxon>Tetranychoidea</taxon>
        <taxon>Tetranychidae</taxon>
        <taxon>Tetranychus</taxon>
    </lineage>
</organism>
<dbReference type="EnsemblMetazoa" id="tetur05g02700.1">
    <property type="protein sequence ID" value="tetur05g02700.1"/>
    <property type="gene ID" value="tetur05g02700"/>
</dbReference>
<dbReference type="PANTHER" id="PTHR12170">
    <property type="entry name" value="MACROPHAGE ERYTHROBLAST ATTACHER-RELATED"/>
    <property type="match status" value="1"/>
</dbReference>
<evidence type="ECO:0000313" key="9">
    <source>
        <dbReference type="EnsemblMetazoa" id="tetur05g02700.1"/>
    </source>
</evidence>
<evidence type="ECO:0000259" key="7">
    <source>
        <dbReference type="PROSITE" id="PS50897"/>
    </source>
</evidence>
<dbReference type="InterPro" id="IPR006595">
    <property type="entry name" value="CTLH_C"/>
</dbReference>
<dbReference type="HOGENOM" id="CLU_020227_3_1_1"/>
<dbReference type="EMBL" id="CAEY01001578">
    <property type="status" value="NOT_ANNOTATED_CDS"/>
    <property type="molecule type" value="Genomic_DNA"/>
</dbReference>
<comment type="subcellular location">
    <subcellularLocation>
        <location evidence="1">Cytoplasm</location>
    </subcellularLocation>
</comment>
<keyword evidence="10" id="KW-1185">Reference proteome</keyword>
<reference evidence="9" key="2">
    <citation type="submission" date="2015-06" db="UniProtKB">
        <authorList>
            <consortium name="EnsemblMetazoa"/>
        </authorList>
    </citation>
    <scope>IDENTIFICATION</scope>
</reference>
<dbReference type="GO" id="GO:0005634">
    <property type="term" value="C:nucleus"/>
    <property type="evidence" value="ECO:0007669"/>
    <property type="project" value="TreeGrafter"/>
</dbReference>
<evidence type="ECO:0000256" key="3">
    <source>
        <dbReference type="ARBA" id="ARBA00022723"/>
    </source>
</evidence>
<dbReference type="PROSITE" id="PS51867">
    <property type="entry name" value="ZF_RING_GID"/>
    <property type="match status" value="1"/>
</dbReference>
<dbReference type="InterPro" id="IPR027370">
    <property type="entry name" value="Znf-RING_euk"/>
</dbReference>
<dbReference type="GO" id="GO:0043161">
    <property type="term" value="P:proteasome-mediated ubiquitin-dependent protein catabolic process"/>
    <property type="evidence" value="ECO:0007669"/>
    <property type="project" value="InterPro"/>
</dbReference>
<dbReference type="PROSITE" id="PS50896">
    <property type="entry name" value="LISH"/>
    <property type="match status" value="1"/>
</dbReference>
<dbReference type="GO" id="GO:0061630">
    <property type="term" value="F:ubiquitin protein ligase activity"/>
    <property type="evidence" value="ECO:0007669"/>
    <property type="project" value="InterPro"/>
</dbReference>
<reference evidence="10" key="1">
    <citation type="submission" date="2011-08" db="EMBL/GenBank/DDBJ databases">
        <authorList>
            <person name="Rombauts S."/>
        </authorList>
    </citation>
    <scope>NUCLEOTIDE SEQUENCE</scope>
    <source>
        <strain evidence="10">London</strain>
    </source>
</reference>
<feature type="zinc finger region" description="RING-Gid-type" evidence="6">
    <location>
        <begin position="339"/>
        <end position="380"/>
    </location>
</feature>
<protein>
    <recommendedName>
        <fullName evidence="11">RING-Gid-type domain-containing protein</fullName>
    </recommendedName>
</protein>
<evidence type="ECO:0000256" key="1">
    <source>
        <dbReference type="ARBA" id="ARBA00004496"/>
    </source>
</evidence>
<dbReference type="eggNOG" id="KOG2817">
    <property type="taxonomic scope" value="Eukaryota"/>
</dbReference>
<dbReference type="InterPro" id="IPR024964">
    <property type="entry name" value="CTLH/CRA"/>
</dbReference>
<evidence type="ECO:0000256" key="4">
    <source>
        <dbReference type="ARBA" id="ARBA00022771"/>
    </source>
</evidence>
<dbReference type="STRING" id="32264.T1K4I1"/>
<dbReference type="InterPro" id="IPR013144">
    <property type="entry name" value="CRA_dom"/>
</dbReference>
<dbReference type="FunFam" id="3.30.40.10:FF:000143">
    <property type="entry name" value="Regulator of gluconeogenesis Rmd5"/>
    <property type="match status" value="1"/>
</dbReference>
<dbReference type="InterPro" id="IPR006594">
    <property type="entry name" value="LisH"/>
</dbReference>
<evidence type="ECO:0000259" key="8">
    <source>
        <dbReference type="PROSITE" id="PS51867"/>
    </source>
</evidence>
<name>T1K4I1_TETUR</name>
<evidence type="ECO:0000256" key="6">
    <source>
        <dbReference type="PROSITE-ProRule" id="PRU01215"/>
    </source>
</evidence>
<dbReference type="Proteomes" id="UP000015104">
    <property type="component" value="Unassembled WGS sequence"/>
</dbReference>
<dbReference type="PANTHER" id="PTHR12170:SF3">
    <property type="entry name" value="GH10162P"/>
    <property type="match status" value="1"/>
</dbReference>
<dbReference type="GO" id="GO:0034657">
    <property type="term" value="C:GID complex"/>
    <property type="evidence" value="ECO:0007669"/>
    <property type="project" value="TreeGrafter"/>
</dbReference>
<sequence length="394" mass="44739">MDCIINVEKEVDNVIGKFSSVQDKTDQILMDLITNLQKLQRDLIFLSTSNQCELSGIQTVIINQNIAKIRDTISQVAMNHREIHGAVSKVGKVLDKNFISNYSHLTSDTFKQEGLNPYLLNQAIIEHFLRQGMLEIGEELMREAKISVPEEKKNPFSELNDILAGLKKHNVKPALEWIKANKEKLGDRHTQLEFKLHRLQFIEYLRQGVHKQKEMIEYARQNFQSFADDHEKEMQSLMGSLVFLKSGIAQSPYSHLLDPINWNEICDIFTRDACSLLGMSVESPLSVTFNAGTIALPALLNLRQVMLQSSVPSVWTTKDELPIPIDLGKNSQYHSIFACPILRQQSNDSNPPMKLICGHVISKDALNKLTIGNKLKCPYCPVEQNPTDARQIQF</sequence>